<dbReference type="STRING" id="1162668.LFE_1157"/>
<dbReference type="Gene3D" id="3.20.20.450">
    <property type="entry name" value="EAL domain"/>
    <property type="match status" value="1"/>
</dbReference>
<dbReference type="InterPro" id="IPR025991">
    <property type="entry name" value="Chemoreceptor_zinc-bind_dom"/>
</dbReference>
<dbReference type="PROSITE" id="PS50112">
    <property type="entry name" value="PAS"/>
    <property type="match status" value="1"/>
</dbReference>
<dbReference type="HOGENOM" id="CLU_533997_0_0_0"/>
<accession>I0INJ9</accession>
<evidence type="ECO:0000259" key="1">
    <source>
        <dbReference type="PROSITE" id="PS50112"/>
    </source>
</evidence>
<proteinExistence type="predicted"/>
<dbReference type="PATRIC" id="fig|1162668.3.peg.1342"/>
<dbReference type="Pfam" id="PF00563">
    <property type="entry name" value="EAL"/>
    <property type="match status" value="1"/>
</dbReference>
<reference evidence="3 4" key="1">
    <citation type="journal article" date="2012" name="J. Bacteriol.">
        <title>Complete Genome Sequence of Leptospirillum ferrooxidans Strain C2-3, Isolated from a Fresh Volcanic Ash Deposit on the Island of Miyake, Japan.</title>
        <authorList>
            <person name="Fujimura R."/>
            <person name="Sato Y."/>
            <person name="Nishizawa T."/>
            <person name="Oshima K."/>
            <person name="Kim S.-W."/>
            <person name="Hattori M."/>
            <person name="Kamijo T."/>
            <person name="Ohta H."/>
        </authorList>
    </citation>
    <scope>NUCLEOTIDE SEQUENCE [LARGE SCALE GENOMIC DNA]</scope>
    <source>
        <strain evidence="3 4">C2-3</strain>
    </source>
</reference>
<dbReference type="PANTHER" id="PTHR44757:SF2">
    <property type="entry name" value="BIOFILM ARCHITECTURE MAINTENANCE PROTEIN MBAA"/>
    <property type="match status" value="1"/>
</dbReference>
<evidence type="ECO:0000313" key="3">
    <source>
        <dbReference type="EMBL" id="BAM06848.1"/>
    </source>
</evidence>
<dbReference type="OrthoDB" id="8553030at2"/>
<dbReference type="SMART" id="SM00091">
    <property type="entry name" value="PAS"/>
    <property type="match status" value="1"/>
</dbReference>
<dbReference type="CDD" id="cd01948">
    <property type="entry name" value="EAL"/>
    <property type="match status" value="1"/>
</dbReference>
<dbReference type="SUPFAM" id="SSF55785">
    <property type="entry name" value="PYP-like sensor domain (PAS domain)"/>
    <property type="match status" value="1"/>
</dbReference>
<sequence>MDILLAETIIEKTSESIMVTDANACIVRVNPSFCETTGYLPEEVIGKTPRILSSGKHDTLFYEAMWDSVQQNGFWNGEICNRKKNGELYLQRISISAVRNHKGEIFWYVANFTKIDKEIAQSPQIDRIMEGIANGEFLLHYQPQVDISRGMVIGMEALIRWQHPEEGLLFPGSFMPLVENSDLATPVGKFVMHSALVQARLWRSQGLDFRVGINISPRHLENGHFIEDLIACLQHFPEVPPDMIDLEIVESAALENLDKVVPVMEEALRLGIRFTLDDFGTGHSSLTYLQKLPAKTIKIDQSFVRNIHENINDLALVEAITSLSNTFQREVTAEGVESLQTGTILAQIGCHQMQGYAISRPMPADKVASWVRGWSPDPLWQKATRTIWTREDLTLLYAQIDHRRWVEEVRQMVEGSSKIDPEPEMETGECRFGKWYYHSGKSRYSHLGGFFEIEPIHDRIHASSRRIFKRLSEGNTTLAKVEFQRLLGISDLLHEKLDNLARQVTEKRAF</sequence>
<keyword evidence="4" id="KW-1185">Reference proteome</keyword>
<evidence type="ECO:0000313" key="4">
    <source>
        <dbReference type="Proteomes" id="UP000007382"/>
    </source>
</evidence>
<dbReference type="EMBL" id="AP012342">
    <property type="protein sequence ID" value="BAM06848.1"/>
    <property type="molecule type" value="Genomic_DNA"/>
</dbReference>
<dbReference type="InterPro" id="IPR052155">
    <property type="entry name" value="Biofilm_reg_signaling"/>
</dbReference>
<evidence type="ECO:0000259" key="2">
    <source>
        <dbReference type="PROSITE" id="PS50883"/>
    </source>
</evidence>
<reference evidence="4" key="2">
    <citation type="submission" date="2012-03" db="EMBL/GenBank/DDBJ databases">
        <title>The complete genome sequence of the pioneer microbe on fresh volcanic deposit, Leptospirillum ferrooxidans strain C2-3.</title>
        <authorList>
            <person name="Fujimura R."/>
            <person name="Sato Y."/>
            <person name="Nishizawa T."/>
            <person name="Nanba K."/>
            <person name="Oshima K."/>
            <person name="Hattori M."/>
            <person name="Kamijo T."/>
            <person name="Ohta H."/>
        </authorList>
    </citation>
    <scope>NUCLEOTIDE SEQUENCE [LARGE SCALE GENOMIC DNA]</scope>
    <source>
        <strain evidence="4">C2-3</strain>
    </source>
</reference>
<protein>
    <submittedName>
        <fullName evidence="3">Putative PAS/PAC sensor-containing diguanylate cyclase/phosphodiesterase</fullName>
    </submittedName>
</protein>
<dbReference type="NCBIfam" id="TIGR00229">
    <property type="entry name" value="sensory_box"/>
    <property type="match status" value="1"/>
</dbReference>
<dbReference type="Pfam" id="PF13682">
    <property type="entry name" value="CZB"/>
    <property type="match status" value="1"/>
</dbReference>
<gene>
    <name evidence="3" type="ordered locus">LFE_1157</name>
</gene>
<feature type="domain" description="PAS" evidence="1">
    <location>
        <begin position="9"/>
        <end position="48"/>
    </location>
</feature>
<dbReference type="Gene3D" id="3.30.450.20">
    <property type="entry name" value="PAS domain"/>
    <property type="match status" value="1"/>
</dbReference>
<dbReference type="PROSITE" id="PS50883">
    <property type="entry name" value="EAL"/>
    <property type="match status" value="1"/>
</dbReference>
<dbReference type="InterPro" id="IPR035919">
    <property type="entry name" value="EAL_sf"/>
</dbReference>
<name>I0INJ9_LEPFC</name>
<dbReference type="eggNOG" id="COG5001">
    <property type="taxonomic scope" value="Bacteria"/>
</dbReference>
<feature type="domain" description="EAL" evidence="2">
    <location>
        <begin position="121"/>
        <end position="375"/>
    </location>
</feature>
<dbReference type="InterPro" id="IPR001633">
    <property type="entry name" value="EAL_dom"/>
</dbReference>
<dbReference type="InterPro" id="IPR000014">
    <property type="entry name" value="PAS"/>
</dbReference>
<dbReference type="PANTHER" id="PTHR44757">
    <property type="entry name" value="DIGUANYLATE CYCLASE DGCP"/>
    <property type="match status" value="1"/>
</dbReference>
<organism evidence="3 4">
    <name type="scientific">Leptospirillum ferrooxidans (strain C2-3)</name>
    <dbReference type="NCBI Taxonomy" id="1162668"/>
    <lineage>
        <taxon>Bacteria</taxon>
        <taxon>Pseudomonadati</taxon>
        <taxon>Nitrospirota</taxon>
        <taxon>Nitrospiria</taxon>
        <taxon>Nitrospirales</taxon>
        <taxon>Nitrospiraceae</taxon>
        <taxon>Leptospirillum</taxon>
    </lineage>
</organism>
<dbReference type="InterPro" id="IPR035965">
    <property type="entry name" value="PAS-like_dom_sf"/>
</dbReference>
<dbReference type="KEGG" id="lfc:LFE_1157"/>
<dbReference type="Pfam" id="PF13426">
    <property type="entry name" value="PAS_9"/>
    <property type="match status" value="1"/>
</dbReference>
<dbReference type="SUPFAM" id="SSF141868">
    <property type="entry name" value="EAL domain-like"/>
    <property type="match status" value="1"/>
</dbReference>
<dbReference type="AlphaFoldDB" id="I0INJ9"/>
<dbReference type="Proteomes" id="UP000007382">
    <property type="component" value="Chromosome"/>
</dbReference>
<dbReference type="CDD" id="cd00130">
    <property type="entry name" value="PAS"/>
    <property type="match status" value="1"/>
</dbReference>
<dbReference type="Gene3D" id="1.20.120.30">
    <property type="entry name" value="Aspartate receptor, ligand-binding domain"/>
    <property type="match status" value="1"/>
</dbReference>
<dbReference type="RefSeq" id="WP_014449338.1">
    <property type="nucleotide sequence ID" value="NC_017094.1"/>
</dbReference>
<dbReference type="SMART" id="SM00052">
    <property type="entry name" value="EAL"/>
    <property type="match status" value="1"/>
</dbReference>